<name>A0A392VTH5_9FABA</name>
<organism evidence="1 2">
    <name type="scientific">Trifolium medium</name>
    <dbReference type="NCBI Taxonomy" id="97028"/>
    <lineage>
        <taxon>Eukaryota</taxon>
        <taxon>Viridiplantae</taxon>
        <taxon>Streptophyta</taxon>
        <taxon>Embryophyta</taxon>
        <taxon>Tracheophyta</taxon>
        <taxon>Spermatophyta</taxon>
        <taxon>Magnoliopsida</taxon>
        <taxon>eudicotyledons</taxon>
        <taxon>Gunneridae</taxon>
        <taxon>Pentapetalae</taxon>
        <taxon>rosids</taxon>
        <taxon>fabids</taxon>
        <taxon>Fabales</taxon>
        <taxon>Fabaceae</taxon>
        <taxon>Papilionoideae</taxon>
        <taxon>50 kb inversion clade</taxon>
        <taxon>NPAAA clade</taxon>
        <taxon>Hologalegina</taxon>
        <taxon>IRL clade</taxon>
        <taxon>Trifolieae</taxon>
        <taxon>Trifolium</taxon>
    </lineage>
</organism>
<evidence type="ECO:0000313" key="1">
    <source>
        <dbReference type="EMBL" id="MCI91704.1"/>
    </source>
</evidence>
<accession>A0A392VTH5</accession>
<keyword evidence="2" id="KW-1185">Reference proteome</keyword>
<comment type="caution">
    <text evidence="1">The sequence shown here is derived from an EMBL/GenBank/DDBJ whole genome shotgun (WGS) entry which is preliminary data.</text>
</comment>
<reference evidence="1 2" key="1">
    <citation type="journal article" date="2018" name="Front. Plant Sci.">
        <title>Red Clover (Trifolium pratense) and Zigzag Clover (T. medium) - A Picture of Genomic Similarities and Differences.</title>
        <authorList>
            <person name="Dluhosova J."/>
            <person name="Istvanek J."/>
            <person name="Nedelnik J."/>
            <person name="Repkova J."/>
        </authorList>
    </citation>
    <scope>NUCLEOTIDE SEQUENCE [LARGE SCALE GENOMIC DNA]</scope>
    <source>
        <strain evidence="2">cv. 10/8</strain>
        <tissue evidence="1">Leaf</tissue>
    </source>
</reference>
<evidence type="ECO:0000313" key="2">
    <source>
        <dbReference type="Proteomes" id="UP000265520"/>
    </source>
</evidence>
<dbReference type="Proteomes" id="UP000265520">
    <property type="component" value="Unassembled WGS sequence"/>
</dbReference>
<dbReference type="EMBL" id="LXQA011280396">
    <property type="protein sequence ID" value="MCI91704.1"/>
    <property type="molecule type" value="Genomic_DNA"/>
</dbReference>
<dbReference type="AlphaFoldDB" id="A0A392VTH5"/>
<feature type="non-terminal residue" evidence="1">
    <location>
        <position position="1"/>
    </location>
</feature>
<proteinExistence type="predicted"/>
<sequence length="49" mass="5301">FQAVYESYLLLDMDTVEWPMAATVQPTAAVDEDMVKSTAADMGTMATAL</sequence>
<protein>
    <submittedName>
        <fullName evidence="1">Uncharacterized protein</fullName>
    </submittedName>
</protein>
<feature type="non-terminal residue" evidence="1">
    <location>
        <position position="49"/>
    </location>
</feature>